<dbReference type="GO" id="GO:0016491">
    <property type="term" value="F:oxidoreductase activity"/>
    <property type="evidence" value="ECO:0007669"/>
    <property type="project" value="InterPro"/>
</dbReference>
<evidence type="ECO:0000313" key="4">
    <source>
        <dbReference type="EMBL" id="ABR47846.1"/>
    </source>
</evidence>
<dbReference type="RefSeq" id="WP_012062884.1">
    <property type="nucleotide sequence ID" value="NC_009633.1"/>
</dbReference>
<gene>
    <name evidence="4" type="ordered locus">Amet_1669</name>
</gene>
<dbReference type="SUPFAM" id="SSF52218">
    <property type="entry name" value="Flavoproteins"/>
    <property type="match status" value="1"/>
</dbReference>
<dbReference type="PANTHER" id="PTHR43278">
    <property type="entry name" value="NAD(P)H-DEPENDENT FMN-CONTAINING OXIDOREDUCTASE YWQN-RELATED"/>
    <property type="match status" value="1"/>
</dbReference>
<dbReference type="EMBL" id="CP000724">
    <property type="protein sequence ID" value="ABR47846.1"/>
    <property type="molecule type" value="Genomic_DNA"/>
</dbReference>
<keyword evidence="1" id="KW-0285">Flavoprotein</keyword>
<dbReference type="PANTHER" id="PTHR43278:SF2">
    <property type="entry name" value="IRON-SULFUR FLAVOPROTEIN"/>
    <property type="match status" value="1"/>
</dbReference>
<evidence type="ECO:0000256" key="1">
    <source>
        <dbReference type="ARBA" id="ARBA00022630"/>
    </source>
</evidence>
<evidence type="ECO:0000256" key="2">
    <source>
        <dbReference type="ARBA" id="ARBA00022643"/>
    </source>
</evidence>
<evidence type="ECO:0000259" key="3">
    <source>
        <dbReference type="Pfam" id="PF03358"/>
    </source>
</evidence>
<dbReference type="InterPro" id="IPR051796">
    <property type="entry name" value="ISF_SsuE-like"/>
</dbReference>
<keyword evidence="5" id="KW-1185">Reference proteome</keyword>
<dbReference type="AlphaFoldDB" id="A6TNS8"/>
<dbReference type="STRING" id="293826.Amet_1669"/>
<dbReference type="Pfam" id="PF03358">
    <property type="entry name" value="FMN_red"/>
    <property type="match status" value="1"/>
</dbReference>
<dbReference type="InterPro" id="IPR029039">
    <property type="entry name" value="Flavoprotein-like_sf"/>
</dbReference>
<dbReference type="KEGG" id="amt:Amet_1669"/>
<organism evidence="4 5">
    <name type="scientific">Alkaliphilus metalliredigens (strain QYMF)</name>
    <dbReference type="NCBI Taxonomy" id="293826"/>
    <lineage>
        <taxon>Bacteria</taxon>
        <taxon>Bacillati</taxon>
        <taxon>Bacillota</taxon>
        <taxon>Clostridia</taxon>
        <taxon>Peptostreptococcales</taxon>
        <taxon>Natronincolaceae</taxon>
        <taxon>Alkaliphilus</taxon>
    </lineage>
</organism>
<name>A6TNS8_ALKMQ</name>
<proteinExistence type="predicted"/>
<dbReference type="OrthoDB" id="1705236at2"/>
<protein>
    <submittedName>
        <fullName evidence="4">NADPH-dependent FMN reductase</fullName>
    </submittedName>
</protein>
<sequence>MIHVIIPGEVSTHLHDMMESAVEGGAYQVHKTSKDLPDLQNCSLLFVVQLDEIGTNIPLLEMLTTLKRRGDDSLLGAQAALIISSDTEYYTRSMTKTILFLANQMGCRFMGHPLVEVIGGFQNFMTWQKALDLSLEEIALERAKSLGKRLLNYQPQIIKRPKIVALHSSNRRTSNTLILWDLVKNHLDVCDIQEFHVENGTVLDCIGCPYQTCKHYGMQTSCFYGGMMVTEIYPAIEAADAIVWICPNYNNSVSANLIAVINRLTALYRKIKFYDKSIFALVVSANSGGDSVSKQLFDSLNINKGFQLPPYFALTAIANDPGSIFWNPQIEEKAEVFAHNMLKEIKA</sequence>
<dbReference type="Proteomes" id="UP000001572">
    <property type="component" value="Chromosome"/>
</dbReference>
<feature type="domain" description="NADPH-dependent FMN reductase-like" evidence="3">
    <location>
        <begin position="161"/>
        <end position="315"/>
    </location>
</feature>
<dbReference type="Gene3D" id="3.40.50.360">
    <property type="match status" value="1"/>
</dbReference>
<dbReference type="eggNOG" id="COG0431">
    <property type="taxonomic scope" value="Bacteria"/>
</dbReference>
<keyword evidence="2" id="KW-0288">FMN</keyword>
<evidence type="ECO:0000313" key="5">
    <source>
        <dbReference type="Proteomes" id="UP000001572"/>
    </source>
</evidence>
<dbReference type="InterPro" id="IPR005025">
    <property type="entry name" value="FMN_Rdtase-like_dom"/>
</dbReference>
<dbReference type="HOGENOM" id="CLU_045099_0_0_9"/>
<reference evidence="5" key="1">
    <citation type="journal article" date="2016" name="Genome Announc.">
        <title>Complete genome sequence of Alkaliphilus metalliredigens strain QYMF, an alkaliphilic and metal-reducing bacterium isolated from borax-contaminated leachate ponds.</title>
        <authorList>
            <person name="Hwang C."/>
            <person name="Copeland A."/>
            <person name="Lucas S."/>
            <person name="Lapidus A."/>
            <person name="Barry K."/>
            <person name="Detter J.C."/>
            <person name="Glavina Del Rio T."/>
            <person name="Hammon N."/>
            <person name="Israni S."/>
            <person name="Dalin E."/>
            <person name="Tice H."/>
            <person name="Pitluck S."/>
            <person name="Chertkov O."/>
            <person name="Brettin T."/>
            <person name="Bruce D."/>
            <person name="Han C."/>
            <person name="Schmutz J."/>
            <person name="Larimer F."/>
            <person name="Land M.L."/>
            <person name="Hauser L."/>
            <person name="Kyrpides N."/>
            <person name="Mikhailova N."/>
            <person name="Ye Q."/>
            <person name="Zhou J."/>
            <person name="Richardson P."/>
            <person name="Fields M.W."/>
        </authorList>
    </citation>
    <scope>NUCLEOTIDE SEQUENCE [LARGE SCALE GENOMIC DNA]</scope>
    <source>
        <strain evidence="5">QYMF</strain>
    </source>
</reference>
<accession>A6TNS8</accession>